<feature type="region of interest" description="Disordered" evidence="2">
    <location>
        <begin position="191"/>
        <end position="211"/>
    </location>
</feature>
<gene>
    <name evidence="3" type="ORF">M9Y10_020362</name>
</gene>
<reference evidence="3 4" key="1">
    <citation type="submission" date="2024-04" db="EMBL/GenBank/DDBJ databases">
        <title>Tritrichomonas musculus Genome.</title>
        <authorList>
            <person name="Alves-Ferreira E."/>
            <person name="Grigg M."/>
            <person name="Lorenzi H."/>
            <person name="Galac M."/>
        </authorList>
    </citation>
    <scope>NUCLEOTIDE SEQUENCE [LARGE SCALE GENOMIC DNA]</scope>
    <source>
        <strain evidence="3 4">EAF2021</strain>
    </source>
</reference>
<organism evidence="3 4">
    <name type="scientific">Tritrichomonas musculus</name>
    <dbReference type="NCBI Taxonomy" id="1915356"/>
    <lineage>
        <taxon>Eukaryota</taxon>
        <taxon>Metamonada</taxon>
        <taxon>Parabasalia</taxon>
        <taxon>Tritrichomonadida</taxon>
        <taxon>Tritrichomonadidae</taxon>
        <taxon>Tritrichomonas</taxon>
    </lineage>
</organism>
<name>A0ABR2HFY2_9EUKA</name>
<evidence type="ECO:0000313" key="3">
    <source>
        <dbReference type="EMBL" id="KAK8846352.1"/>
    </source>
</evidence>
<feature type="coiled-coil region" evidence="1">
    <location>
        <begin position="242"/>
        <end position="280"/>
    </location>
</feature>
<accession>A0ABR2HFY2</accession>
<dbReference type="Proteomes" id="UP001470230">
    <property type="component" value="Unassembled WGS sequence"/>
</dbReference>
<evidence type="ECO:0000313" key="4">
    <source>
        <dbReference type="Proteomes" id="UP001470230"/>
    </source>
</evidence>
<dbReference type="EMBL" id="JAPFFF010000029">
    <property type="protein sequence ID" value="KAK8846352.1"/>
    <property type="molecule type" value="Genomic_DNA"/>
</dbReference>
<feature type="compositionally biased region" description="Polar residues" evidence="2">
    <location>
        <begin position="202"/>
        <end position="211"/>
    </location>
</feature>
<comment type="caution">
    <text evidence="3">The sequence shown here is derived from an EMBL/GenBank/DDBJ whole genome shotgun (WGS) entry which is preliminary data.</text>
</comment>
<evidence type="ECO:0000256" key="1">
    <source>
        <dbReference type="SAM" id="Coils"/>
    </source>
</evidence>
<feature type="coiled-coil region" evidence="1">
    <location>
        <begin position="357"/>
        <end position="511"/>
    </location>
</feature>
<keyword evidence="1" id="KW-0175">Coiled coil</keyword>
<feature type="region of interest" description="Disordered" evidence="2">
    <location>
        <begin position="1"/>
        <end position="28"/>
    </location>
</feature>
<keyword evidence="4" id="KW-1185">Reference proteome</keyword>
<evidence type="ECO:0000256" key="2">
    <source>
        <dbReference type="SAM" id="MobiDB-lite"/>
    </source>
</evidence>
<protein>
    <submittedName>
        <fullName evidence="3">Uncharacterized protein</fullName>
    </submittedName>
</protein>
<sequence>MSFEAFISPSKKDKGSTDFLKSPLSEGNDTSAEEVKIDFTDFSNQFDFFSSSMNFSDIITSSTDYNRSISDSNTLLNEITSKLFQSEGNYSTLIIFLQQIRTIIFETNVEIPEDEAISTTCSSIIDKVNKIIDEHLQMKLTLQQFTGMLDKYCKDGNGLDNQQLTTSAMLDEDQISRYTKMIHTAINKFEANDQKAEDQDNPDNLKSSNNIDNANVINRDININKKETNDTNNHNLNQDESQKSIEEQINMLEQKYKQKELSMSKIIQDLKKKLEKLKNQRYVTEAGIKRIERQLSNGKDLTAKQEDNDARYDKVVDQIKELQSKNKKYSKIFSAFKSQLINEEDNQEISIDNPIKIIQAFKNLKQENQKLSKLINEQSISKSPVSEIENSKQMEEMSSKITTLERDLDEYKSALSKIEDIFLIDHSNTQKIPEKLALLTDIIKSNKEKNDEYCNQLNSSKQEIEELKNNLSQIKAVINVQNSEEDVISAVQDLKSKYETLKAKQTKLVAQTKQVINQTKQLKEDLSQSKKKESELAKKHDEQNVTIKTLKELSNKLTEKNQIKKKNLVLLAKKVNFLNATLETIKKEFIKFITNNEDKEAIKQMDSVPKAFLIFLSKYNKQVSSKLHGKFNPIINSFDCQIHNLSSQISTVTSKYQNLISKNSEEKDKLASEIEYLKEVTNGYAKTLRILFPPFLDVHSISKANEIHKHLEKMRTITGSLFLLIPHIKQPNQKESLYCLILALRTVLLSSKLSHDLPVSVSSDISMADIKLNEQQIRKSILYQNESKIKELSQNLYHSIRYSDVVEIVGDIIKSKPKIINERSVIDMFNALRQKLEKAESDKEKLADYKGMVKILLDGLSKKVPSNLKVIVNQLTTFTI</sequence>
<proteinExistence type="predicted"/>